<dbReference type="AlphaFoldDB" id="A0A3N4HUC4"/>
<reference evidence="1 2" key="1">
    <citation type="journal article" date="2018" name="Nat. Ecol. Evol.">
        <title>Pezizomycetes genomes reveal the molecular basis of ectomycorrhizal truffle lifestyle.</title>
        <authorList>
            <person name="Murat C."/>
            <person name="Payen T."/>
            <person name="Noel B."/>
            <person name="Kuo A."/>
            <person name="Morin E."/>
            <person name="Chen J."/>
            <person name="Kohler A."/>
            <person name="Krizsan K."/>
            <person name="Balestrini R."/>
            <person name="Da Silva C."/>
            <person name="Montanini B."/>
            <person name="Hainaut M."/>
            <person name="Levati E."/>
            <person name="Barry K.W."/>
            <person name="Belfiori B."/>
            <person name="Cichocki N."/>
            <person name="Clum A."/>
            <person name="Dockter R.B."/>
            <person name="Fauchery L."/>
            <person name="Guy J."/>
            <person name="Iotti M."/>
            <person name="Le Tacon F."/>
            <person name="Lindquist E.A."/>
            <person name="Lipzen A."/>
            <person name="Malagnac F."/>
            <person name="Mello A."/>
            <person name="Molinier V."/>
            <person name="Miyauchi S."/>
            <person name="Poulain J."/>
            <person name="Riccioni C."/>
            <person name="Rubini A."/>
            <person name="Sitrit Y."/>
            <person name="Splivallo R."/>
            <person name="Traeger S."/>
            <person name="Wang M."/>
            <person name="Zifcakova L."/>
            <person name="Wipf D."/>
            <person name="Zambonelli A."/>
            <person name="Paolocci F."/>
            <person name="Nowrousian M."/>
            <person name="Ottonello S."/>
            <person name="Baldrian P."/>
            <person name="Spatafora J.W."/>
            <person name="Henrissat B."/>
            <person name="Nagy L.G."/>
            <person name="Aury J.M."/>
            <person name="Wincker P."/>
            <person name="Grigoriev I.V."/>
            <person name="Bonfante P."/>
            <person name="Martin F.M."/>
        </authorList>
    </citation>
    <scope>NUCLEOTIDE SEQUENCE [LARGE SCALE GENOMIC DNA]</scope>
    <source>
        <strain evidence="1 2">RN42</strain>
    </source>
</reference>
<protein>
    <submittedName>
        <fullName evidence="1">Uncharacterized protein</fullName>
    </submittedName>
</protein>
<sequence>MAPPQGVHVPLRFLRAMFKKGSSMIRTRILGETSKPIFKDLVPIYARIQQPPQSAASHIRQRVGRRWFTTRSFFNTLSSDAATAAKHGYKPRSPARPVTQAFRTATPFASTLRPSLHGGAMPRTAGGYALGGGARFFSHSPTAPAEVIQQVSQAVRGFILGGGGKYESYKRSDGSLGRLGVRALLAANLAQGNAPGAYVDFNLAPSFTALSPLNPFNSLENTEFMSSLSGDFGSMIAEITAVHGDMQRLSMLGDLPISVVAENGHTLRVHFPGCDRDFVETICAELGVKRGIVHEDERFSFGASLLDLGMKHVPIPRSVDWQDMLSESCSAWSDDGWNDHFVAKKPVEEESRSLDGQEYFSGSAEYLSSHGSEGMMRTPEEFEGLEGIYNFLYHPDITTSRTVRV</sequence>
<accession>A0A3N4HUC4</accession>
<dbReference type="PANTHER" id="PTHR42342:SF1">
    <property type="entry name" value="STATIONARY PHASE PROTEIN 5"/>
    <property type="match status" value="1"/>
</dbReference>
<dbReference type="Proteomes" id="UP000275078">
    <property type="component" value="Unassembled WGS sequence"/>
</dbReference>
<dbReference type="STRING" id="1160509.A0A3N4HUC4"/>
<proteinExistence type="predicted"/>
<evidence type="ECO:0000313" key="1">
    <source>
        <dbReference type="EMBL" id="RPA75410.1"/>
    </source>
</evidence>
<dbReference type="GO" id="GO:0070628">
    <property type="term" value="F:proteasome binding"/>
    <property type="evidence" value="ECO:0007669"/>
    <property type="project" value="InterPro"/>
</dbReference>
<keyword evidence="2" id="KW-1185">Reference proteome</keyword>
<dbReference type="EMBL" id="ML119764">
    <property type="protein sequence ID" value="RPA75410.1"/>
    <property type="molecule type" value="Genomic_DNA"/>
</dbReference>
<dbReference type="GO" id="GO:0043248">
    <property type="term" value="P:proteasome assembly"/>
    <property type="evidence" value="ECO:0007669"/>
    <property type="project" value="TreeGrafter"/>
</dbReference>
<dbReference type="PANTHER" id="PTHR42342">
    <property type="entry name" value="STATIONARY PHASE PROTEIN 5"/>
    <property type="match status" value="1"/>
</dbReference>
<organism evidence="1 2">
    <name type="scientific">Ascobolus immersus RN42</name>
    <dbReference type="NCBI Taxonomy" id="1160509"/>
    <lineage>
        <taxon>Eukaryota</taxon>
        <taxon>Fungi</taxon>
        <taxon>Dikarya</taxon>
        <taxon>Ascomycota</taxon>
        <taxon>Pezizomycotina</taxon>
        <taxon>Pezizomycetes</taxon>
        <taxon>Pezizales</taxon>
        <taxon>Ascobolaceae</taxon>
        <taxon>Ascobolus</taxon>
    </lineage>
</organism>
<name>A0A3N4HUC4_ASCIM</name>
<gene>
    <name evidence="1" type="ORF">BJ508DRAFT_418153</name>
</gene>
<dbReference type="InterPro" id="IPR038816">
    <property type="entry name" value="Stationary_phase_5"/>
</dbReference>
<evidence type="ECO:0000313" key="2">
    <source>
        <dbReference type="Proteomes" id="UP000275078"/>
    </source>
</evidence>
<dbReference type="OrthoDB" id="5415241at2759"/>